<dbReference type="Gene3D" id="3.40.50.1360">
    <property type="match status" value="1"/>
</dbReference>
<dbReference type="PANTHER" id="PTHR11280:SF6">
    <property type="entry name" value="GLUCOSAMINE-6-PHOSPHATE ISOMERASE NAGB"/>
    <property type="match status" value="1"/>
</dbReference>
<sequence>MMNNIFTCKSDNLLINIYENRRKMGRAAAIDTASKIKELQSQQDEINMVFAAAPSQNEFLEELTNIQGIQWDRINAFHLDEYIGLPEDAPQRFGRYLHDRIFSKVPFKSVNYLNGNAEDIQAECERYGKLLKDNPIDIACIGIGENGHIAFNDPHVADFNDRFLVKKVDLDLKCRMQQVNDGCFTKLEDVPEYALTMTVPAIFSARFIFCIVPGKNKAAAVKSAVKGPISEECPASILRRHPNAVLYLDKDSASDLDKTKG</sequence>
<dbReference type="SUPFAM" id="SSF100950">
    <property type="entry name" value="NagB/RpiA/CoA transferase-like"/>
    <property type="match status" value="1"/>
</dbReference>
<feature type="domain" description="Glucosamine/galactosamine-6-phosphate isomerase" evidence="2">
    <location>
        <begin position="21"/>
        <end position="240"/>
    </location>
</feature>
<dbReference type="Pfam" id="PF01182">
    <property type="entry name" value="Glucosamine_iso"/>
    <property type="match status" value="1"/>
</dbReference>
<dbReference type="GO" id="GO:0005975">
    <property type="term" value="P:carbohydrate metabolic process"/>
    <property type="evidence" value="ECO:0007669"/>
    <property type="project" value="InterPro"/>
</dbReference>
<proteinExistence type="predicted"/>
<reference evidence="3 4" key="1">
    <citation type="submission" date="2019-07" db="EMBL/GenBank/DDBJ databases">
        <title>Genomic Encyclopedia of Type Strains, Phase I: the one thousand microbial genomes (KMG-I) project.</title>
        <authorList>
            <person name="Kyrpides N."/>
        </authorList>
    </citation>
    <scope>NUCLEOTIDE SEQUENCE [LARGE SCALE GENOMIC DNA]</scope>
    <source>
        <strain evidence="3 4">DSM 16647</strain>
    </source>
</reference>
<dbReference type="Proteomes" id="UP000322294">
    <property type="component" value="Unassembled WGS sequence"/>
</dbReference>
<dbReference type="GO" id="GO:0019262">
    <property type="term" value="P:N-acetylneuraminate catabolic process"/>
    <property type="evidence" value="ECO:0007669"/>
    <property type="project" value="TreeGrafter"/>
</dbReference>
<evidence type="ECO:0000256" key="1">
    <source>
        <dbReference type="ARBA" id="ARBA00023277"/>
    </source>
</evidence>
<keyword evidence="4" id="KW-1185">Reference proteome</keyword>
<dbReference type="InterPro" id="IPR037171">
    <property type="entry name" value="NagB/RpiA_transferase-like"/>
</dbReference>
<dbReference type="GO" id="GO:0005737">
    <property type="term" value="C:cytoplasm"/>
    <property type="evidence" value="ECO:0007669"/>
    <property type="project" value="TreeGrafter"/>
</dbReference>
<dbReference type="InterPro" id="IPR004547">
    <property type="entry name" value="Glucosamine6P_isomerase"/>
</dbReference>
<dbReference type="GO" id="GO:0004342">
    <property type="term" value="F:glucosamine-6-phosphate deaminase activity"/>
    <property type="evidence" value="ECO:0007669"/>
    <property type="project" value="InterPro"/>
</dbReference>
<dbReference type="AlphaFoldDB" id="A0A5S5APK0"/>
<accession>A0A5S5APK0</accession>
<keyword evidence="1" id="KW-0119">Carbohydrate metabolism</keyword>
<name>A0A5S5APK0_9FIRM</name>
<comment type="caution">
    <text evidence="3">The sequence shown here is derived from an EMBL/GenBank/DDBJ whole genome shotgun (WGS) entry which is preliminary data.</text>
</comment>
<gene>
    <name evidence="3" type="ORF">LZ11_01589</name>
</gene>
<evidence type="ECO:0000259" key="2">
    <source>
        <dbReference type="Pfam" id="PF01182"/>
    </source>
</evidence>
<dbReference type="PANTHER" id="PTHR11280">
    <property type="entry name" value="GLUCOSAMINE-6-PHOSPHATE ISOMERASE"/>
    <property type="match status" value="1"/>
</dbReference>
<dbReference type="CDD" id="cd01399">
    <property type="entry name" value="GlcN6P_deaminase"/>
    <property type="match status" value="1"/>
</dbReference>
<organism evidence="3 4">
    <name type="scientific">Thermosediminibacter litoriperuensis</name>
    <dbReference type="NCBI Taxonomy" id="291989"/>
    <lineage>
        <taxon>Bacteria</taxon>
        <taxon>Bacillati</taxon>
        <taxon>Bacillota</taxon>
        <taxon>Clostridia</taxon>
        <taxon>Thermosediminibacterales</taxon>
        <taxon>Thermosediminibacteraceae</taxon>
        <taxon>Thermosediminibacter</taxon>
    </lineage>
</organism>
<protein>
    <submittedName>
        <fullName evidence="3">Glucosamine-6-phosphate deaminase</fullName>
    </submittedName>
</protein>
<dbReference type="EMBL" id="VNHO01000016">
    <property type="protein sequence ID" value="TYP53238.1"/>
    <property type="molecule type" value="Genomic_DNA"/>
</dbReference>
<dbReference type="InterPro" id="IPR006148">
    <property type="entry name" value="Glc/Gal-6P_isomerase"/>
</dbReference>
<dbReference type="GO" id="GO:0006043">
    <property type="term" value="P:glucosamine catabolic process"/>
    <property type="evidence" value="ECO:0007669"/>
    <property type="project" value="TreeGrafter"/>
</dbReference>
<dbReference type="GO" id="GO:0042802">
    <property type="term" value="F:identical protein binding"/>
    <property type="evidence" value="ECO:0007669"/>
    <property type="project" value="TreeGrafter"/>
</dbReference>
<evidence type="ECO:0000313" key="4">
    <source>
        <dbReference type="Proteomes" id="UP000322294"/>
    </source>
</evidence>
<evidence type="ECO:0000313" key="3">
    <source>
        <dbReference type="EMBL" id="TYP53238.1"/>
    </source>
</evidence>
<dbReference type="GO" id="GO:0006046">
    <property type="term" value="P:N-acetylglucosamine catabolic process"/>
    <property type="evidence" value="ECO:0007669"/>
    <property type="project" value="TreeGrafter"/>
</dbReference>